<dbReference type="NCBIfam" id="TIGR00244">
    <property type="entry name" value="transcriptional regulator NrdR"/>
    <property type="match status" value="1"/>
</dbReference>
<evidence type="ECO:0000256" key="7">
    <source>
        <dbReference type="HAMAP-Rule" id="MF_00440"/>
    </source>
</evidence>
<proteinExistence type="inferred from homology"/>
<reference evidence="9 10" key="1">
    <citation type="journal article" date="2015" name="Nature">
        <title>rRNA introns, odd ribosomes, and small enigmatic genomes across a large radiation of phyla.</title>
        <authorList>
            <person name="Brown C.T."/>
            <person name="Hug L.A."/>
            <person name="Thomas B.C."/>
            <person name="Sharon I."/>
            <person name="Castelle C.J."/>
            <person name="Singh A."/>
            <person name="Wilkins M.J."/>
            <person name="Williams K.H."/>
            <person name="Banfield J.F."/>
        </authorList>
    </citation>
    <scope>NUCLEOTIDE SEQUENCE [LARGE SCALE GENOMIC DNA]</scope>
</reference>
<name>A0A0G0I8H3_9BACT</name>
<evidence type="ECO:0000313" key="9">
    <source>
        <dbReference type="EMBL" id="KKQ50837.1"/>
    </source>
</evidence>
<keyword evidence="7" id="KW-0862">Zinc</keyword>
<dbReference type="PATRIC" id="fig|1618488.3.peg.38"/>
<comment type="cofactor">
    <cofactor evidence="7">
        <name>Zn(2+)</name>
        <dbReference type="ChEBI" id="CHEBI:29105"/>
    </cofactor>
    <text evidence="7">Binds 1 zinc ion.</text>
</comment>
<dbReference type="PROSITE" id="PS51161">
    <property type="entry name" value="ATP_CONE"/>
    <property type="match status" value="1"/>
</dbReference>
<evidence type="ECO:0000313" key="10">
    <source>
        <dbReference type="Proteomes" id="UP000034231"/>
    </source>
</evidence>
<comment type="similarity">
    <text evidence="7">Belongs to the NrdR family.</text>
</comment>
<dbReference type="Proteomes" id="UP000034231">
    <property type="component" value="Unassembled WGS sequence"/>
</dbReference>
<keyword evidence="7" id="KW-0479">Metal-binding</keyword>
<comment type="caution">
    <text evidence="9">The sequence shown here is derived from an EMBL/GenBank/DDBJ whole genome shotgun (WGS) entry which is preliminary data.</text>
</comment>
<dbReference type="GO" id="GO:0045892">
    <property type="term" value="P:negative regulation of DNA-templated transcription"/>
    <property type="evidence" value="ECO:0007669"/>
    <property type="project" value="UniProtKB-UniRule"/>
</dbReference>
<dbReference type="InterPro" id="IPR055173">
    <property type="entry name" value="NrdR-like_N"/>
</dbReference>
<evidence type="ECO:0000256" key="4">
    <source>
        <dbReference type="ARBA" id="ARBA00023015"/>
    </source>
</evidence>
<comment type="function">
    <text evidence="7">Negatively regulates transcription of bacterial ribonucleotide reductase nrd genes and operons by binding to NrdR-boxes.</text>
</comment>
<evidence type="ECO:0000256" key="6">
    <source>
        <dbReference type="ARBA" id="ARBA00023163"/>
    </source>
</evidence>
<organism evidence="9 10">
    <name type="scientific">Candidatus Shapirobacteria bacterium GW2011_GWE1_38_10</name>
    <dbReference type="NCBI Taxonomy" id="1618488"/>
    <lineage>
        <taxon>Bacteria</taxon>
        <taxon>Candidatus Shapironibacteriota</taxon>
    </lineage>
</organism>
<accession>A0A0G0I8H3</accession>
<evidence type="ECO:0000256" key="3">
    <source>
        <dbReference type="ARBA" id="ARBA00022840"/>
    </source>
</evidence>
<sequence>MLCPYCGFDESNVLESRDALEGKATRRRRECVKCQKRFTTYERVENIELKVVKKDGRVEDYNREKLDKCFEKACWKLGSEQRSKVIDEIEMRLLNWESVEIPSREIGKMVMGKLKDIDPVAYIRFATIYRDIKNVNEFRVLVDELSKNKIKVSKKVK</sequence>
<dbReference type="GO" id="GO:0005524">
    <property type="term" value="F:ATP binding"/>
    <property type="evidence" value="ECO:0007669"/>
    <property type="project" value="UniProtKB-UniRule"/>
</dbReference>
<dbReference type="HAMAP" id="MF_00440">
    <property type="entry name" value="NrdR"/>
    <property type="match status" value="1"/>
</dbReference>
<dbReference type="PANTHER" id="PTHR30455">
    <property type="entry name" value="TRANSCRIPTIONAL REPRESSOR NRDR"/>
    <property type="match status" value="1"/>
</dbReference>
<dbReference type="InterPro" id="IPR005144">
    <property type="entry name" value="ATP-cone_dom"/>
</dbReference>
<keyword evidence="5 7" id="KW-0238">DNA-binding</keyword>
<dbReference type="PANTHER" id="PTHR30455:SF2">
    <property type="entry name" value="TRANSCRIPTIONAL REPRESSOR NRDR"/>
    <property type="match status" value="1"/>
</dbReference>
<evidence type="ECO:0000259" key="8">
    <source>
        <dbReference type="PROSITE" id="PS51161"/>
    </source>
</evidence>
<dbReference type="AlphaFoldDB" id="A0A0G0I8H3"/>
<dbReference type="GO" id="GO:0003677">
    <property type="term" value="F:DNA binding"/>
    <property type="evidence" value="ECO:0007669"/>
    <property type="project" value="UniProtKB-KW"/>
</dbReference>
<gene>
    <name evidence="7" type="primary">nrdR</name>
    <name evidence="9" type="ORF">US68_C0001G0036</name>
</gene>
<keyword evidence="4 7" id="KW-0805">Transcription regulation</keyword>
<keyword evidence="7" id="KW-0863">Zinc-finger</keyword>
<keyword evidence="3 7" id="KW-0067">ATP-binding</keyword>
<keyword evidence="1 7" id="KW-0678">Repressor</keyword>
<evidence type="ECO:0000256" key="2">
    <source>
        <dbReference type="ARBA" id="ARBA00022741"/>
    </source>
</evidence>
<protein>
    <recommendedName>
        <fullName evidence="7">Transcriptional repressor NrdR</fullName>
    </recommendedName>
</protein>
<feature type="zinc finger region" evidence="7">
    <location>
        <begin position="3"/>
        <end position="34"/>
    </location>
</feature>
<dbReference type="EMBL" id="LBTX01000001">
    <property type="protein sequence ID" value="KKQ50837.1"/>
    <property type="molecule type" value="Genomic_DNA"/>
</dbReference>
<dbReference type="Pfam" id="PF22811">
    <property type="entry name" value="Zn_ribbon_NrdR"/>
    <property type="match status" value="1"/>
</dbReference>
<dbReference type="InterPro" id="IPR003796">
    <property type="entry name" value="RNR_NrdR-like"/>
</dbReference>
<dbReference type="Pfam" id="PF03477">
    <property type="entry name" value="ATP-cone"/>
    <property type="match status" value="1"/>
</dbReference>
<keyword evidence="6 7" id="KW-0804">Transcription</keyword>
<evidence type="ECO:0000256" key="1">
    <source>
        <dbReference type="ARBA" id="ARBA00022491"/>
    </source>
</evidence>
<keyword evidence="2 7" id="KW-0547">Nucleotide-binding</keyword>
<dbReference type="GO" id="GO:0008270">
    <property type="term" value="F:zinc ion binding"/>
    <property type="evidence" value="ECO:0007669"/>
    <property type="project" value="UniProtKB-UniRule"/>
</dbReference>
<feature type="domain" description="ATP-cone" evidence="8">
    <location>
        <begin position="49"/>
        <end position="137"/>
    </location>
</feature>
<evidence type="ECO:0000256" key="5">
    <source>
        <dbReference type="ARBA" id="ARBA00023125"/>
    </source>
</evidence>